<accession>A0A835LNQ2</accession>
<dbReference type="EC" id="2.4.1.13" evidence="2"/>
<keyword evidence="3" id="KW-0328">Glycosyltransferase</keyword>
<feature type="domain" description="Sucrose synthase N-terminal" evidence="7">
    <location>
        <begin position="27"/>
        <end position="107"/>
    </location>
</feature>
<dbReference type="GO" id="GO:0005985">
    <property type="term" value="P:sucrose metabolic process"/>
    <property type="evidence" value="ECO:0007669"/>
    <property type="project" value="InterPro"/>
</dbReference>
<evidence type="ECO:0000313" key="9">
    <source>
        <dbReference type="Proteomes" id="UP000631114"/>
    </source>
</evidence>
<dbReference type="EMBL" id="JADFTS010000008">
    <property type="protein sequence ID" value="KAF9593981.1"/>
    <property type="molecule type" value="Genomic_DNA"/>
</dbReference>
<evidence type="ECO:0000256" key="1">
    <source>
        <dbReference type="ARBA" id="ARBA00005894"/>
    </source>
</evidence>
<reference evidence="8 9" key="1">
    <citation type="submission" date="2020-10" db="EMBL/GenBank/DDBJ databases">
        <title>The Coptis chinensis genome and diversification of protoberbering-type alkaloids.</title>
        <authorList>
            <person name="Wang B."/>
            <person name="Shu S."/>
            <person name="Song C."/>
            <person name="Liu Y."/>
        </authorList>
    </citation>
    <scope>NUCLEOTIDE SEQUENCE [LARGE SCALE GENOMIC DNA]</scope>
    <source>
        <strain evidence="8">HL-2020</strain>
        <tissue evidence="8">Leaf</tissue>
    </source>
</reference>
<dbReference type="Pfam" id="PF00862">
    <property type="entry name" value="GT-B_Sucrose_synth"/>
    <property type="match status" value="1"/>
</dbReference>
<gene>
    <name evidence="8" type="ORF">IFM89_026652</name>
</gene>
<evidence type="ECO:0000256" key="5">
    <source>
        <dbReference type="ARBA" id="ARBA00049030"/>
    </source>
</evidence>
<keyword evidence="4" id="KW-0808">Transferase</keyword>
<evidence type="ECO:0000256" key="2">
    <source>
        <dbReference type="ARBA" id="ARBA00012540"/>
    </source>
</evidence>
<dbReference type="PANTHER" id="PTHR45839">
    <property type="match status" value="1"/>
</dbReference>
<comment type="caution">
    <text evidence="8">The sequence shown here is derived from an EMBL/GenBank/DDBJ whole genome shotgun (WGS) entry which is preliminary data.</text>
</comment>
<evidence type="ECO:0000313" key="8">
    <source>
        <dbReference type="EMBL" id="KAF9593981.1"/>
    </source>
</evidence>
<keyword evidence="9" id="KW-1185">Reference proteome</keyword>
<organism evidence="8 9">
    <name type="scientific">Coptis chinensis</name>
    <dbReference type="NCBI Taxonomy" id="261450"/>
    <lineage>
        <taxon>Eukaryota</taxon>
        <taxon>Viridiplantae</taxon>
        <taxon>Streptophyta</taxon>
        <taxon>Embryophyta</taxon>
        <taxon>Tracheophyta</taxon>
        <taxon>Spermatophyta</taxon>
        <taxon>Magnoliopsida</taxon>
        <taxon>Ranunculales</taxon>
        <taxon>Ranunculaceae</taxon>
        <taxon>Coptidoideae</taxon>
        <taxon>Coptis</taxon>
    </lineage>
</organism>
<dbReference type="GO" id="GO:0016157">
    <property type="term" value="F:sucrose synthase activity"/>
    <property type="evidence" value="ECO:0007669"/>
    <property type="project" value="UniProtKB-EC"/>
</dbReference>
<dbReference type="Gene3D" id="1.20.120.1230">
    <property type="match status" value="1"/>
</dbReference>
<feature type="domain" description="Sucrose synthase first GT-B" evidence="6">
    <location>
        <begin position="197"/>
        <end position="277"/>
    </location>
</feature>
<dbReference type="Pfam" id="PF24861">
    <property type="entry name" value="SUS_N"/>
    <property type="match status" value="1"/>
</dbReference>
<dbReference type="Proteomes" id="UP000631114">
    <property type="component" value="Unassembled WGS sequence"/>
</dbReference>
<evidence type="ECO:0000256" key="4">
    <source>
        <dbReference type="ARBA" id="ARBA00022679"/>
    </source>
</evidence>
<evidence type="ECO:0000259" key="6">
    <source>
        <dbReference type="Pfam" id="PF00862"/>
    </source>
</evidence>
<evidence type="ECO:0000259" key="7">
    <source>
        <dbReference type="Pfam" id="PF24861"/>
    </source>
</evidence>
<sequence>MKPFIFQSKIAVASKTKTLHDARGLIDSIADSMPEGLRQSWYHMKRCFARKDIMEELERSIEDKAERTKVVESVLGYILSSTQEAAVVPPYITFSVQPNPGFWEYVKTLEHLMFHCLVWLFSSSIGNGVSYISKFMSSKLNRDSESAKPLLDYLLALNHVGESLMINETLSTVDKLQVALIVEDVYLSSLPKDTLYQNFEKRLPTTFNIVIFSIHGYFGQADVLGLPDTGGQVVYILDQVRAMEEELLFRIKKQGLSVKPQILVVTRLIPDARGTKYN</sequence>
<dbReference type="InterPro" id="IPR012820">
    <property type="entry name" value="Sucrose_synthase_pln/cyn"/>
</dbReference>
<dbReference type="AlphaFoldDB" id="A0A835LNQ2"/>
<dbReference type="Gene3D" id="3.10.450.330">
    <property type="match status" value="1"/>
</dbReference>
<protein>
    <recommendedName>
        <fullName evidence="2">sucrose synthase</fullName>
        <ecNumber evidence="2">2.4.1.13</ecNumber>
    </recommendedName>
</protein>
<dbReference type="InterPro" id="IPR056735">
    <property type="entry name" value="SUS_N"/>
</dbReference>
<comment type="similarity">
    <text evidence="1">Belongs to the glycosyltransferase 1 family. Plant sucrose synthase subfamily.</text>
</comment>
<proteinExistence type="inferred from homology"/>
<dbReference type="PANTHER" id="PTHR45839:SF4">
    <property type="entry name" value="SUCROSE SYNTHASE 5"/>
    <property type="match status" value="1"/>
</dbReference>
<name>A0A835LNQ2_9MAGN</name>
<comment type="catalytic activity">
    <reaction evidence="5">
        <text>an NDP-alpha-D-glucose + D-fructose = a ribonucleoside 5'-diphosphate + sucrose + H(+)</text>
        <dbReference type="Rhea" id="RHEA:16241"/>
        <dbReference type="ChEBI" id="CHEBI:15378"/>
        <dbReference type="ChEBI" id="CHEBI:17992"/>
        <dbReference type="ChEBI" id="CHEBI:37721"/>
        <dbReference type="ChEBI" id="CHEBI:57930"/>
        <dbReference type="ChEBI" id="CHEBI:76533"/>
        <dbReference type="EC" id="2.4.1.13"/>
    </reaction>
</comment>
<evidence type="ECO:0000256" key="3">
    <source>
        <dbReference type="ARBA" id="ARBA00022676"/>
    </source>
</evidence>
<dbReference type="InterPro" id="IPR000368">
    <property type="entry name" value="Sucrose_synth_GT-B1"/>
</dbReference>
<dbReference type="OrthoDB" id="1721603at2759"/>
<dbReference type="Gene3D" id="3.40.50.2000">
    <property type="entry name" value="Glycogen Phosphorylase B"/>
    <property type="match status" value="1"/>
</dbReference>